<keyword evidence="3" id="KW-0175">Coiled coil</keyword>
<dbReference type="PROSITE" id="PS50893">
    <property type="entry name" value="ABC_TRANSPORTER_2"/>
    <property type="match status" value="2"/>
</dbReference>
<dbReference type="InterPro" id="IPR027417">
    <property type="entry name" value="P-loop_NTPase"/>
</dbReference>
<dbReference type="GO" id="GO:0016887">
    <property type="term" value="F:ATP hydrolysis activity"/>
    <property type="evidence" value="ECO:0007669"/>
    <property type="project" value="InterPro"/>
</dbReference>
<keyword evidence="1" id="KW-0547">Nucleotide-binding</keyword>
<sequence length="531" mass="58371">MILLEANGIELSVGDRKLFSAERLIVRQGDRIGLVGANGAGKTTLMQVLAGRLQPDQGSVNAAVPCVFVPQMKQHSSPLSGGEATWKQVEAALQESPDILLADEPTIHLDMAHIRELEKRLRQHGGGMVIISHDRAFLDGICTRIWSLDNARVSVYEGNYAEYEKMRDLEKRQHALRYEAYTEKKRQLEEAISAKTQKAAGMLKPPKRMSTSESRLYKAGKGVSQKGVHQTIKALETRVEKLEKVEKPRELPTIKLGIPGGREFVSPTALRVERLSASFGDRTLWRDVGFALKKGSKTALIGANGSGKTTLVKRILESGEGVFPAPGAKIGYFSQNLDVLKPERSVLENVSETAAHPDATVRLVLARLLFRGDDVYKPVGVLSGGERVKAAFAKIFLGEINMLLMDEPTSFLDIPSIEALEELLAAYEGTLLFVSHDRRFVERVAGQVLDVRNGTVAFFEGPLTDYLSRSSPAGQGRPVLEEELLALEMAMSEVLGKLGAPGLKAAEAEELDARFRMLVQRRNELKKALPM</sequence>
<evidence type="ECO:0000313" key="6">
    <source>
        <dbReference type="Proteomes" id="UP000269097"/>
    </source>
</evidence>
<dbReference type="Proteomes" id="UP000269097">
    <property type="component" value="Chromosome"/>
</dbReference>
<evidence type="ECO:0000259" key="4">
    <source>
        <dbReference type="PROSITE" id="PS50893"/>
    </source>
</evidence>
<feature type="domain" description="ABC transporter" evidence="4">
    <location>
        <begin position="270"/>
        <end position="478"/>
    </location>
</feature>
<dbReference type="SUPFAM" id="SSF52540">
    <property type="entry name" value="P-loop containing nucleoside triphosphate hydrolases"/>
    <property type="match status" value="2"/>
</dbReference>
<dbReference type="NCBIfam" id="NF000355">
    <property type="entry name" value="ribo_prot_ABC_F"/>
    <property type="match status" value="1"/>
</dbReference>
<evidence type="ECO:0000256" key="2">
    <source>
        <dbReference type="ARBA" id="ARBA00022840"/>
    </source>
</evidence>
<dbReference type="InterPro" id="IPR003593">
    <property type="entry name" value="AAA+_ATPase"/>
</dbReference>
<dbReference type="Gene3D" id="3.40.50.300">
    <property type="entry name" value="P-loop containing nucleotide triphosphate hydrolases"/>
    <property type="match status" value="3"/>
</dbReference>
<dbReference type="InterPro" id="IPR051309">
    <property type="entry name" value="ABCF_ATPase"/>
</dbReference>
<dbReference type="InterPro" id="IPR003439">
    <property type="entry name" value="ABC_transporter-like_ATP-bd"/>
</dbReference>
<reference evidence="5 6" key="1">
    <citation type="submission" date="2018-10" db="EMBL/GenBank/DDBJ databases">
        <title>Genome Sequence of Cohnella sp.</title>
        <authorList>
            <person name="Srinivasan S."/>
            <person name="Kim M.K."/>
        </authorList>
    </citation>
    <scope>NUCLEOTIDE SEQUENCE [LARGE SCALE GENOMIC DNA]</scope>
    <source>
        <strain evidence="5 6">18JY8-7</strain>
    </source>
</reference>
<accession>A0A3G3JXT4</accession>
<name>A0A3G3JXT4_9BACL</name>
<keyword evidence="2 5" id="KW-0067">ATP-binding</keyword>
<feature type="domain" description="ABC transporter" evidence="4">
    <location>
        <begin position="4"/>
        <end position="175"/>
    </location>
</feature>
<proteinExistence type="predicted"/>
<dbReference type="AlphaFoldDB" id="A0A3G3JXT4"/>
<dbReference type="PANTHER" id="PTHR42855">
    <property type="entry name" value="ABC TRANSPORTER ATP-BINDING SUBUNIT"/>
    <property type="match status" value="1"/>
</dbReference>
<dbReference type="Pfam" id="PF00005">
    <property type="entry name" value="ABC_tran"/>
    <property type="match status" value="2"/>
</dbReference>
<evidence type="ECO:0000313" key="5">
    <source>
        <dbReference type="EMBL" id="AYQ72329.1"/>
    </source>
</evidence>
<evidence type="ECO:0000256" key="1">
    <source>
        <dbReference type="ARBA" id="ARBA00022741"/>
    </source>
</evidence>
<feature type="coiled-coil region" evidence="3">
    <location>
        <begin position="171"/>
        <end position="198"/>
    </location>
</feature>
<evidence type="ECO:0000256" key="3">
    <source>
        <dbReference type="SAM" id="Coils"/>
    </source>
</evidence>
<dbReference type="PROSITE" id="PS00211">
    <property type="entry name" value="ABC_TRANSPORTER_1"/>
    <property type="match status" value="1"/>
</dbReference>
<gene>
    <name evidence="5" type="ORF">EAV92_06945</name>
</gene>
<dbReference type="KEGG" id="coh:EAV92_06945"/>
<dbReference type="RefSeq" id="WP_123040389.1">
    <property type="nucleotide sequence ID" value="NZ_CP033433.1"/>
</dbReference>
<dbReference type="SMART" id="SM00382">
    <property type="entry name" value="AAA"/>
    <property type="match status" value="2"/>
</dbReference>
<dbReference type="PANTHER" id="PTHR42855:SF2">
    <property type="entry name" value="DRUG RESISTANCE ABC TRANSPORTER,ATP-BINDING PROTEIN"/>
    <property type="match status" value="1"/>
</dbReference>
<organism evidence="5 6">
    <name type="scientific">Cohnella candidum</name>
    <dbReference type="NCBI Taxonomy" id="2674991"/>
    <lineage>
        <taxon>Bacteria</taxon>
        <taxon>Bacillati</taxon>
        <taxon>Bacillota</taxon>
        <taxon>Bacilli</taxon>
        <taxon>Bacillales</taxon>
        <taxon>Paenibacillaceae</taxon>
        <taxon>Cohnella</taxon>
    </lineage>
</organism>
<dbReference type="InterPro" id="IPR017871">
    <property type="entry name" value="ABC_transporter-like_CS"/>
</dbReference>
<keyword evidence="6" id="KW-1185">Reference proteome</keyword>
<protein>
    <submittedName>
        <fullName evidence="5">ABC transporter ATP-binding protein</fullName>
    </submittedName>
</protein>
<dbReference type="CDD" id="cd03221">
    <property type="entry name" value="ABCF_EF-3"/>
    <property type="match status" value="2"/>
</dbReference>
<dbReference type="EMBL" id="CP033433">
    <property type="protein sequence ID" value="AYQ72329.1"/>
    <property type="molecule type" value="Genomic_DNA"/>
</dbReference>
<dbReference type="GO" id="GO:0005524">
    <property type="term" value="F:ATP binding"/>
    <property type="evidence" value="ECO:0007669"/>
    <property type="project" value="UniProtKB-KW"/>
</dbReference>